<evidence type="ECO:0000259" key="2">
    <source>
        <dbReference type="Pfam" id="PF09992"/>
    </source>
</evidence>
<dbReference type="Proteomes" id="UP001157137">
    <property type="component" value="Unassembled WGS sequence"/>
</dbReference>
<protein>
    <recommendedName>
        <fullName evidence="2">Phosphodiester glycosidase domain-containing protein</fullName>
    </recommendedName>
</protein>
<comment type="caution">
    <text evidence="3">The sequence shown here is derived from an EMBL/GenBank/DDBJ whole genome shotgun (WGS) entry which is preliminary data.</text>
</comment>
<proteinExistence type="predicted"/>
<dbReference type="InterPro" id="IPR018711">
    <property type="entry name" value="NAGPA"/>
</dbReference>
<evidence type="ECO:0000256" key="1">
    <source>
        <dbReference type="SAM" id="Phobius"/>
    </source>
</evidence>
<dbReference type="PANTHER" id="PTHR40446:SF2">
    <property type="entry name" value="N-ACETYLGLUCOSAMINE-1-PHOSPHODIESTER ALPHA-N-ACETYLGLUCOSAMINIDASE"/>
    <property type="match status" value="1"/>
</dbReference>
<keyword evidence="1" id="KW-0812">Transmembrane</keyword>
<feature type="transmembrane region" description="Helical" evidence="1">
    <location>
        <begin position="12"/>
        <end position="32"/>
    </location>
</feature>
<evidence type="ECO:0000313" key="3">
    <source>
        <dbReference type="EMBL" id="GLV14438.1"/>
    </source>
</evidence>
<dbReference type="AlphaFoldDB" id="A0AA37X518"/>
<accession>A0AA37X518</accession>
<keyword evidence="1" id="KW-1133">Transmembrane helix</keyword>
<dbReference type="Pfam" id="PF09992">
    <property type="entry name" value="NAGPA"/>
    <property type="match status" value="1"/>
</dbReference>
<feature type="domain" description="Phosphodiester glycosidase" evidence="2">
    <location>
        <begin position="120"/>
        <end position="297"/>
    </location>
</feature>
<dbReference type="PANTHER" id="PTHR40446">
    <property type="entry name" value="N-ACETYLGLUCOSAMINE-1-PHOSPHODIESTER ALPHA-N-ACETYLGLUCOSAMINIDASE"/>
    <property type="match status" value="1"/>
</dbReference>
<keyword evidence="1" id="KW-0472">Membrane</keyword>
<reference evidence="3" key="1">
    <citation type="submission" date="2023-02" db="EMBL/GenBank/DDBJ databases">
        <title>Proposal of a novel subspecies: Alicyclobacillus hesperidum subspecies aegle.</title>
        <authorList>
            <person name="Goto K."/>
            <person name="Fujii T."/>
            <person name="Yasui K."/>
            <person name="Mochida K."/>
            <person name="Kato-Tanaka Y."/>
            <person name="Morohoshi S."/>
            <person name="An S.Y."/>
            <person name="Kasai H."/>
            <person name="Yokota A."/>
        </authorList>
    </citation>
    <scope>NUCLEOTIDE SEQUENCE</scope>
    <source>
        <strain evidence="3">DSM 12766</strain>
    </source>
</reference>
<organism evidence="3 4">
    <name type="scientific">Alicyclobacillus hesperidum</name>
    <dbReference type="NCBI Taxonomy" id="89784"/>
    <lineage>
        <taxon>Bacteria</taxon>
        <taxon>Bacillati</taxon>
        <taxon>Bacillota</taxon>
        <taxon>Bacilli</taxon>
        <taxon>Bacillales</taxon>
        <taxon>Alicyclobacillaceae</taxon>
        <taxon>Alicyclobacillus</taxon>
    </lineage>
</organism>
<name>A0AA37X518_9BACL</name>
<sequence>MWVRQFRRASIAVAALYIAVLASICSWIFAYVKQPPVVRTRLQDVASPPRVEPPPDKPDFAPIVVKPKLIPQGIHLDVRHFGSYNAYVLTVSDPRLISIVATKYMGEVGETVEQFVGDHHAVAGINGGSFTDTNWQGTGGQVQGIVISDGKVISSAVRPESVIGFTAAGKLISGTYTLAQLKSMNVTQALMFGPTLVQNGVGQIQGAGDWGYAPRTAIGQRADGTVIMIVTDGRELTGPNDIGASLGDIEHLMLSYGAVTAANLDGGSSATMVFDGQLVNQPTDILGERSVGTALIVR</sequence>
<dbReference type="EMBL" id="BSRA01000012">
    <property type="protein sequence ID" value="GLV14438.1"/>
    <property type="molecule type" value="Genomic_DNA"/>
</dbReference>
<evidence type="ECO:0000313" key="4">
    <source>
        <dbReference type="Proteomes" id="UP001157137"/>
    </source>
</evidence>
<gene>
    <name evidence="3" type="ORF">Heshes_21220</name>
</gene>